<evidence type="ECO:0000256" key="11">
    <source>
        <dbReference type="ARBA" id="ARBA00049360"/>
    </source>
</evidence>
<evidence type="ECO:0000256" key="12">
    <source>
        <dbReference type="RuleBase" id="RU003651"/>
    </source>
</evidence>
<dbReference type="FunFam" id="1.10.8.60:FF:000022">
    <property type="entry name" value="Fidgetin like 1"/>
    <property type="match status" value="1"/>
</dbReference>
<dbReference type="Pfam" id="PF09336">
    <property type="entry name" value="Vps4_C"/>
    <property type="match status" value="1"/>
</dbReference>
<dbReference type="Gene3D" id="3.40.50.300">
    <property type="entry name" value="P-loop containing nucleotide triphosphate hydrolases"/>
    <property type="match status" value="1"/>
</dbReference>
<keyword evidence="6" id="KW-0378">Hydrolase</keyword>
<dbReference type="GO" id="GO:0051013">
    <property type="term" value="P:microtubule severing"/>
    <property type="evidence" value="ECO:0007669"/>
    <property type="project" value="UniProtKB-ARBA"/>
</dbReference>
<dbReference type="FunFam" id="3.40.50.300:FF:000093">
    <property type="entry name" value="Fidgetin-like 1"/>
    <property type="match status" value="1"/>
</dbReference>
<evidence type="ECO:0000256" key="5">
    <source>
        <dbReference type="ARBA" id="ARBA00022741"/>
    </source>
</evidence>
<evidence type="ECO:0000256" key="1">
    <source>
        <dbReference type="ARBA" id="ARBA00001946"/>
    </source>
</evidence>
<keyword evidence="4" id="KW-0479">Metal-binding</keyword>
<dbReference type="InterPro" id="IPR003960">
    <property type="entry name" value="ATPase_AAA_CS"/>
</dbReference>
<dbReference type="GO" id="GO:0031114">
    <property type="term" value="P:regulation of microtubule depolymerization"/>
    <property type="evidence" value="ECO:0007669"/>
    <property type="project" value="UniProtKB-ARBA"/>
</dbReference>
<evidence type="ECO:0000256" key="8">
    <source>
        <dbReference type="ARBA" id="ARBA00022842"/>
    </source>
</evidence>
<evidence type="ECO:0000256" key="7">
    <source>
        <dbReference type="ARBA" id="ARBA00022840"/>
    </source>
</evidence>
<evidence type="ECO:0000256" key="13">
    <source>
        <dbReference type="SAM" id="MobiDB-lite"/>
    </source>
</evidence>
<dbReference type="InterPro" id="IPR003959">
    <property type="entry name" value="ATPase_AAA_core"/>
</dbReference>
<evidence type="ECO:0000256" key="10">
    <source>
        <dbReference type="ARBA" id="ARBA00035694"/>
    </source>
</evidence>
<evidence type="ECO:0000256" key="6">
    <source>
        <dbReference type="ARBA" id="ARBA00022801"/>
    </source>
</evidence>
<dbReference type="Pfam" id="PF17862">
    <property type="entry name" value="AAA_lid_3"/>
    <property type="match status" value="1"/>
</dbReference>
<evidence type="ECO:0000256" key="9">
    <source>
        <dbReference type="ARBA" id="ARBA00023242"/>
    </source>
</evidence>
<dbReference type="GO" id="GO:0005813">
    <property type="term" value="C:centrosome"/>
    <property type="evidence" value="ECO:0007669"/>
    <property type="project" value="UniProtKB-ARBA"/>
</dbReference>
<keyword evidence="7 12" id="KW-0067">ATP-binding</keyword>
<evidence type="ECO:0000256" key="3">
    <source>
        <dbReference type="ARBA" id="ARBA00006914"/>
    </source>
</evidence>
<dbReference type="AlphaFoldDB" id="A0AAD5KR09"/>
<dbReference type="InterPro" id="IPR041569">
    <property type="entry name" value="AAA_lid_3"/>
</dbReference>
<evidence type="ECO:0000259" key="14">
    <source>
        <dbReference type="SMART" id="SM00382"/>
    </source>
</evidence>
<accession>A0AAD5KR09</accession>
<dbReference type="InterPro" id="IPR003593">
    <property type="entry name" value="AAA+_ATPase"/>
</dbReference>
<organism evidence="15 16">
    <name type="scientific">Daphnia sinensis</name>
    <dbReference type="NCBI Taxonomy" id="1820382"/>
    <lineage>
        <taxon>Eukaryota</taxon>
        <taxon>Metazoa</taxon>
        <taxon>Ecdysozoa</taxon>
        <taxon>Arthropoda</taxon>
        <taxon>Crustacea</taxon>
        <taxon>Branchiopoda</taxon>
        <taxon>Diplostraca</taxon>
        <taxon>Cladocera</taxon>
        <taxon>Anomopoda</taxon>
        <taxon>Daphniidae</taxon>
        <taxon>Daphnia</taxon>
        <taxon>Daphnia similis group</taxon>
    </lineage>
</organism>
<keyword evidence="9" id="KW-0539">Nucleus</keyword>
<dbReference type="EMBL" id="WJBH02000005">
    <property type="protein sequence ID" value="KAI9558589.1"/>
    <property type="molecule type" value="Genomic_DNA"/>
</dbReference>
<dbReference type="InterPro" id="IPR047858">
    <property type="entry name" value="FIGNL1_ATPase"/>
</dbReference>
<dbReference type="GO" id="GO:0008568">
    <property type="term" value="F:microtubule severing ATPase activity"/>
    <property type="evidence" value="ECO:0007669"/>
    <property type="project" value="UniProtKB-ARBA"/>
</dbReference>
<dbReference type="SMART" id="SM00382">
    <property type="entry name" value="AAA"/>
    <property type="match status" value="1"/>
</dbReference>
<evidence type="ECO:0000256" key="2">
    <source>
        <dbReference type="ARBA" id="ARBA00004123"/>
    </source>
</evidence>
<keyword evidence="5 12" id="KW-0547">Nucleotide-binding</keyword>
<dbReference type="GO" id="GO:0016887">
    <property type="term" value="F:ATP hydrolysis activity"/>
    <property type="evidence" value="ECO:0007669"/>
    <property type="project" value="InterPro"/>
</dbReference>
<dbReference type="Pfam" id="PF00004">
    <property type="entry name" value="AAA"/>
    <property type="match status" value="1"/>
</dbReference>
<comment type="catalytic activity">
    <reaction evidence="11">
        <text>ATP + H2O = ADP + phosphate + H(+)</text>
        <dbReference type="Rhea" id="RHEA:13065"/>
        <dbReference type="ChEBI" id="CHEBI:15377"/>
        <dbReference type="ChEBI" id="CHEBI:15378"/>
        <dbReference type="ChEBI" id="CHEBI:30616"/>
        <dbReference type="ChEBI" id="CHEBI:43474"/>
        <dbReference type="ChEBI" id="CHEBI:456216"/>
    </reaction>
</comment>
<dbReference type="CDD" id="cd19525">
    <property type="entry name" value="RecA-like_Figl-1"/>
    <property type="match status" value="1"/>
</dbReference>
<keyword evidence="16" id="KW-1185">Reference proteome</keyword>
<proteinExistence type="inferred from homology"/>
<dbReference type="GO" id="GO:0046872">
    <property type="term" value="F:metal ion binding"/>
    <property type="evidence" value="ECO:0007669"/>
    <property type="project" value="UniProtKB-KW"/>
</dbReference>
<dbReference type="SUPFAM" id="SSF52540">
    <property type="entry name" value="P-loop containing nucleoside triphosphate hydrolases"/>
    <property type="match status" value="1"/>
</dbReference>
<dbReference type="PANTHER" id="PTHR23074">
    <property type="entry name" value="AAA DOMAIN-CONTAINING"/>
    <property type="match status" value="1"/>
</dbReference>
<dbReference type="InterPro" id="IPR050304">
    <property type="entry name" value="MT-severing_AAA_ATPase"/>
</dbReference>
<feature type="region of interest" description="Disordered" evidence="13">
    <location>
        <begin position="250"/>
        <end position="272"/>
    </location>
</feature>
<dbReference type="GO" id="GO:0005524">
    <property type="term" value="F:ATP binding"/>
    <property type="evidence" value="ECO:0007669"/>
    <property type="project" value="UniProtKB-KW"/>
</dbReference>
<sequence length="618" mass="69158">MSSQSPIDELNANFQHICESLVFEDIKTSNGKTSPSLRADIQRKTLSQLYYASNSGTINENPADSSTLYNLHIQKYFKIVDEQDLSRGLDSFSRGALSLSSSSKNESKQWSLKDIRNTSIFQGLESDVRKSSRGLNNIQDFEKALEFSVQLEKNKSEEERSAKLQITKLKPCEPESKLNVTLQKSVPSYPQVRLSSISEKRAESVATKVYPTSSKVSPQIRCPTNSEIKAEEIFKPNPFRTAKEQLVVDQKKKNAGGNSSSTSTEVTQGTRTKSLGLRRGLNSPFILPIKDAKTNECETTNVETKSNGNNEEKIIDERLKNIEPRMVELIENEIMDNGSPVNWDDIAGLEFAKKTIQEIVVWPMLRPDIFTGLRGPPRGILLFGPPGTGKTLIGKCIASQSRSTFFSISASSLTSKWIGEGEKMVRALFAVARVNQPSVIFIDEIDSLLSQRSESEHESSRRIKTEFLVQLDGATTSQEDRLLVVGATNRPQELDEAARRRLVKRLYIPLPEFAARKQIIHLLMAEQRNVLDEDETDQICRQTDGYSCADMTNLCKEAAYGPIRSIALGDIEHISPDQVRPITKEDFDAALCQVRASVSSQDLELYEDWNKRYGSAAK</sequence>
<evidence type="ECO:0000256" key="4">
    <source>
        <dbReference type="ARBA" id="ARBA00022723"/>
    </source>
</evidence>
<dbReference type="GO" id="GO:0000070">
    <property type="term" value="P:mitotic sister chromatid segregation"/>
    <property type="evidence" value="ECO:0007669"/>
    <property type="project" value="UniProtKB-ARBA"/>
</dbReference>
<dbReference type="PANTHER" id="PTHR23074:SF17">
    <property type="entry name" value="FIDGETIN-LIKE PROTEIN 1"/>
    <property type="match status" value="1"/>
</dbReference>
<comment type="caution">
    <text evidence="15">The sequence shown here is derived from an EMBL/GenBank/DDBJ whole genome shotgun (WGS) entry which is preliminary data.</text>
</comment>
<keyword evidence="8" id="KW-0460">Magnesium</keyword>
<name>A0AAD5KR09_9CRUS</name>
<comment type="similarity">
    <text evidence="3 12">Belongs to the AAA ATPase family.</text>
</comment>
<comment type="cofactor">
    <cofactor evidence="1">
        <name>Mg(2+)</name>
        <dbReference type="ChEBI" id="CHEBI:18420"/>
    </cofactor>
</comment>
<dbReference type="Proteomes" id="UP000820818">
    <property type="component" value="Linkage Group LG5"/>
</dbReference>
<comment type="subcellular location">
    <subcellularLocation>
        <location evidence="2">Nucleus</location>
    </subcellularLocation>
</comment>
<protein>
    <recommendedName>
        <fullName evidence="10">Fidgetin-like protein 1</fullName>
    </recommendedName>
</protein>
<feature type="compositionally biased region" description="Polar residues" evidence="13">
    <location>
        <begin position="256"/>
        <end position="272"/>
    </location>
</feature>
<feature type="domain" description="AAA+ ATPase" evidence="14">
    <location>
        <begin position="376"/>
        <end position="512"/>
    </location>
</feature>
<dbReference type="GO" id="GO:0005634">
    <property type="term" value="C:nucleus"/>
    <property type="evidence" value="ECO:0007669"/>
    <property type="project" value="UniProtKB-SubCell"/>
</dbReference>
<dbReference type="PROSITE" id="PS00674">
    <property type="entry name" value="AAA"/>
    <property type="match status" value="1"/>
</dbReference>
<dbReference type="InterPro" id="IPR027417">
    <property type="entry name" value="P-loop_NTPase"/>
</dbReference>
<reference evidence="15 16" key="1">
    <citation type="submission" date="2022-05" db="EMBL/GenBank/DDBJ databases">
        <title>A multi-omics perspective on studying reproductive biology in Daphnia sinensis.</title>
        <authorList>
            <person name="Jia J."/>
        </authorList>
    </citation>
    <scope>NUCLEOTIDE SEQUENCE [LARGE SCALE GENOMIC DNA]</scope>
    <source>
        <strain evidence="15 16">WSL</strain>
    </source>
</reference>
<dbReference type="Gene3D" id="1.10.8.60">
    <property type="match status" value="1"/>
</dbReference>
<gene>
    <name evidence="15" type="ORF">GHT06_015377</name>
</gene>
<evidence type="ECO:0000313" key="16">
    <source>
        <dbReference type="Proteomes" id="UP000820818"/>
    </source>
</evidence>
<evidence type="ECO:0000313" key="15">
    <source>
        <dbReference type="EMBL" id="KAI9558589.1"/>
    </source>
</evidence>
<dbReference type="InterPro" id="IPR015415">
    <property type="entry name" value="Spast_Vps4_C"/>
</dbReference>